<feature type="domain" description="CHAT" evidence="1">
    <location>
        <begin position="995"/>
        <end position="1255"/>
    </location>
</feature>
<dbReference type="AlphaFoldDB" id="A0A919K6F3"/>
<dbReference type="InterPro" id="IPR024983">
    <property type="entry name" value="CHAT_dom"/>
</dbReference>
<dbReference type="Proteomes" id="UP000636960">
    <property type="component" value="Unassembled WGS sequence"/>
</dbReference>
<sequence>MDALFHVTSVIEAAEPDFLLAAETAAAGALLRETAGFRAHPQVRLRLGWLHWLRYQALPQGQDEDELADALAFFVSVVGPFPESLPEAVTRMLDTEDAPDLATASTIALSLLRRAREHPDPALLDAALHFFDVARRDVGATNDDLVAVLGNVTAAQVTRFERTGDLEALDFAVEAGDEAVRLAADGSPHQSAACGNLAAALLARAQQTGERSDLDRCVEAGFQAIAVADRLGAGDLRTYRTNVASALRLRYQQTAARPDLDAAIRLGQQALSDLPDDGERPHPELAALWLSLASSLRLRFEAAADPDDLDAAVAAQRAAVQTLPEAHPTRPIAMANLGNSLRDEYLFSGDEPVLSEALQLHRAAVRLGAGHPQEATLLTNLASDLSCLYDRTGQAVDLQEAVDLMDRALSGTDISDPRYASRQSNLGSVLWTSAQRSGDRAQLERAVELLEAAAGDSGARPGLDPPALLSNLAAILMTLFEQTGQTAALHRAADLAREAVAAQSGVPPYRRLHLSTLGNVLLTIYELDGDTAFLDEAIGVLREAAQTLPPQHPDRAAFWSNLSNALRERYERYGDRDAEDEANRLLREAVEATDEHSPERATYLSNLATLLNSRFERDRPAGDAGVAVLNQAIDLDRRAAALLGDSHPDQPRVLSNLSMSLRARHDLGHDPSDLDDAVAAARQAVDQVTDDHPHRAVYLGSLGGALADRHDAYGDRGALRQAVDAYREAAEMIAARPVVRVLAARFWGGCALRADRPEEAKAAYEQAFALLVLPVVPRKLARHDRQHQLGQLGGLAADAAACALVNDDPALAVQWLERGRGILLAQQLEHRTELDDLRTQHPELADAYEDVCLALDAEPGRHADSGSGAAPPSAVLVRRRQELADRWQQIVTSIQQQPGFTDFLRPPSLTELLAEAKRGPIAMINASRHRGDALLLTGETVLHRPLPALDADIAESQVTAFLAAISDAYDDAATAEQAQAAETRIAEVLDWARRSIAAPVLDTLTRAAAPAQVERVWWSATGALAFLPLHAAIVDRAVSCYTPTVRVLRHLRRAARRPTRQQRTMLVVGTHGDGPALPGVTDEIAALQKLVPDATVFSGPTVTADAILAMLPQHAWAHFACHGVSDATDPSESRLAIHPDDASQLTVRDVAQLRLTDARLAFLSACGTARTDETVPDEAIHIAGAFQLAGYPAVVATLWPVVDDIAAAFADAFYQRLTAAGETGDVAQIVHDITVEHRAAYADAPSVWAAHIYAGS</sequence>
<evidence type="ECO:0000313" key="3">
    <source>
        <dbReference type="Proteomes" id="UP000636960"/>
    </source>
</evidence>
<evidence type="ECO:0000313" key="2">
    <source>
        <dbReference type="EMBL" id="GIE99642.1"/>
    </source>
</evidence>
<reference evidence="2" key="1">
    <citation type="submission" date="2021-01" db="EMBL/GenBank/DDBJ databases">
        <title>Whole genome shotgun sequence of Actinoplanes rishiriensis NBRC 108556.</title>
        <authorList>
            <person name="Komaki H."/>
            <person name="Tamura T."/>
        </authorList>
    </citation>
    <scope>NUCLEOTIDE SEQUENCE</scope>
    <source>
        <strain evidence="2">NBRC 108556</strain>
    </source>
</reference>
<dbReference type="PANTHER" id="PTHR19959">
    <property type="entry name" value="KINESIN LIGHT CHAIN"/>
    <property type="match status" value="1"/>
</dbReference>
<gene>
    <name evidence="2" type="ORF">Ari01nite_71070</name>
</gene>
<dbReference type="InterPro" id="IPR011990">
    <property type="entry name" value="TPR-like_helical_dom_sf"/>
</dbReference>
<name>A0A919K6F3_9ACTN</name>
<dbReference type="EMBL" id="BOMV01000076">
    <property type="protein sequence ID" value="GIE99642.1"/>
    <property type="molecule type" value="Genomic_DNA"/>
</dbReference>
<dbReference type="PANTHER" id="PTHR19959:SF119">
    <property type="entry name" value="FUNGAL LIPASE-LIKE DOMAIN-CONTAINING PROTEIN"/>
    <property type="match status" value="1"/>
</dbReference>
<comment type="caution">
    <text evidence="2">The sequence shown here is derived from an EMBL/GenBank/DDBJ whole genome shotgun (WGS) entry which is preliminary data.</text>
</comment>
<protein>
    <submittedName>
        <fullName evidence="2">CHAT domain-containing protein</fullName>
    </submittedName>
</protein>
<dbReference type="Gene3D" id="1.25.40.10">
    <property type="entry name" value="Tetratricopeptide repeat domain"/>
    <property type="match status" value="3"/>
</dbReference>
<evidence type="ECO:0000259" key="1">
    <source>
        <dbReference type="Pfam" id="PF12770"/>
    </source>
</evidence>
<proteinExistence type="predicted"/>
<accession>A0A919K6F3</accession>
<keyword evidence="3" id="KW-1185">Reference proteome</keyword>
<dbReference type="Pfam" id="PF12770">
    <property type="entry name" value="CHAT"/>
    <property type="match status" value="1"/>
</dbReference>
<organism evidence="2 3">
    <name type="scientific">Paractinoplanes rishiriensis</name>
    <dbReference type="NCBI Taxonomy" id="1050105"/>
    <lineage>
        <taxon>Bacteria</taxon>
        <taxon>Bacillati</taxon>
        <taxon>Actinomycetota</taxon>
        <taxon>Actinomycetes</taxon>
        <taxon>Micromonosporales</taxon>
        <taxon>Micromonosporaceae</taxon>
        <taxon>Paractinoplanes</taxon>
    </lineage>
</organism>
<dbReference type="SUPFAM" id="SSF48452">
    <property type="entry name" value="TPR-like"/>
    <property type="match status" value="1"/>
</dbReference>